<gene>
    <name evidence="3" type="ORF">RclHR1_15970004</name>
</gene>
<evidence type="ECO:0000313" key="4">
    <source>
        <dbReference type="Proteomes" id="UP000247702"/>
    </source>
</evidence>
<evidence type="ECO:0000256" key="1">
    <source>
        <dbReference type="SAM" id="Coils"/>
    </source>
</evidence>
<evidence type="ECO:0000256" key="2">
    <source>
        <dbReference type="SAM" id="MobiDB-lite"/>
    </source>
</evidence>
<feature type="compositionally biased region" description="Basic residues" evidence="2">
    <location>
        <begin position="136"/>
        <end position="150"/>
    </location>
</feature>
<comment type="caution">
    <text evidence="3">The sequence shown here is derived from an EMBL/GenBank/DDBJ whole genome shotgun (WGS) entry which is preliminary data.</text>
</comment>
<reference evidence="3 4" key="1">
    <citation type="submission" date="2017-11" db="EMBL/GenBank/DDBJ databases">
        <title>The genome of Rhizophagus clarus HR1 reveals common genetic basis of auxotrophy among arbuscular mycorrhizal fungi.</title>
        <authorList>
            <person name="Kobayashi Y."/>
        </authorList>
    </citation>
    <scope>NUCLEOTIDE SEQUENCE [LARGE SCALE GENOMIC DNA]</scope>
    <source>
        <strain evidence="3 4">HR1</strain>
    </source>
</reference>
<organism evidence="3 4">
    <name type="scientific">Rhizophagus clarus</name>
    <dbReference type="NCBI Taxonomy" id="94130"/>
    <lineage>
        <taxon>Eukaryota</taxon>
        <taxon>Fungi</taxon>
        <taxon>Fungi incertae sedis</taxon>
        <taxon>Mucoromycota</taxon>
        <taxon>Glomeromycotina</taxon>
        <taxon>Glomeromycetes</taxon>
        <taxon>Glomerales</taxon>
        <taxon>Glomeraceae</taxon>
        <taxon>Rhizophagus</taxon>
    </lineage>
</organism>
<evidence type="ECO:0000313" key="3">
    <source>
        <dbReference type="EMBL" id="GBB89270.1"/>
    </source>
</evidence>
<dbReference type="Proteomes" id="UP000247702">
    <property type="component" value="Unassembled WGS sequence"/>
</dbReference>
<protein>
    <submittedName>
        <fullName evidence="3">Uncharacterized protein</fullName>
    </submittedName>
</protein>
<feature type="coiled-coil region" evidence="1">
    <location>
        <begin position="458"/>
        <end position="485"/>
    </location>
</feature>
<dbReference type="AlphaFoldDB" id="A0A2Z6QGH8"/>
<feature type="compositionally biased region" description="Polar residues" evidence="2">
    <location>
        <begin position="190"/>
        <end position="199"/>
    </location>
</feature>
<feature type="compositionally biased region" description="Low complexity" evidence="2">
    <location>
        <begin position="206"/>
        <end position="218"/>
    </location>
</feature>
<name>A0A2Z6QGH8_9GLOM</name>
<keyword evidence="4" id="KW-1185">Reference proteome</keyword>
<dbReference type="EMBL" id="BEXD01000665">
    <property type="protein sequence ID" value="GBB89270.1"/>
    <property type="molecule type" value="Genomic_DNA"/>
</dbReference>
<accession>A0A2Z6QGH8</accession>
<sequence length="586" mass="67674">MSNVHKYFNCASEEWSIRGFLEKCDIEPFDQKLDCYTKSLEAIANNERGSRGKKAQLLLNKYKQKGNGSDSQVAKSWNNERSHSKVYLHQPTITCENISGFNGLISMNKNGIFASGSTISKRDYEESDDDFMPVHQPKRKKQLSLPKKAKTTKDTPSSSPGVPNLSSSSSLREQVKATNTNADDDDGDFISSNKSTISRSHWKDTSSSSLQSLESAGSNRGDTKMMDEVNNPGYNRQHTPPHQIYSISENQNLLTRLRNEKQRAKSTMEPICSNIVDTTNKNLMERLQYQYDHRWEPVINDATKYIDKLIENSDTRNDLRNKLLLPFIPSGETYSFSKHYEVHWVHRFADKLSLFFEAPRNPLLDKNSEGWLNCHIFAPLIDDCFLICEEIHVHRCEEMSLASIMRKNLTREESEKKSSGHKIDIIFRVDDVEYFSAETYVDEDPQNSKPISYKHKLFREMKDQLDRLLKKLEFTKESIKEVKNIFVHGMSHGGLNGKIYAMYYNIDLEYYFVYEMCRYRIGTTWSSVPDSLMTLKKILCLKCDINKVLGVIKKVKRVRLYSKPEDLFSINNLPDTTPSPKKKQNK</sequence>
<feature type="region of interest" description="Disordered" evidence="2">
    <location>
        <begin position="125"/>
        <end position="228"/>
    </location>
</feature>
<keyword evidence="1" id="KW-0175">Coiled coil</keyword>
<proteinExistence type="predicted"/>
<feature type="compositionally biased region" description="Low complexity" evidence="2">
    <location>
        <begin position="156"/>
        <end position="170"/>
    </location>
</feature>